<reference evidence="1 2" key="1">
    <citation type="submission" date="2020-04" db="EMBL/GenBank/DDBJ databases">
        <authorList>
            <person name="Hitch T.C.A."/>
            <person name="Wylensek D."/>
            <person name="Clavel T."/>
        </authorList>
    </citation>
    <scope>NUCLEOTIDE SEQUENCE [LARGE SCALE GENOMIC DNA]</scope>
    <source>
        <strain evidence="1 2">PG-130-P53-12</strain>
    </source>
</reference>
<organism evidence="1 2">
    <name type="scientific">Selenomonas bovis</name>
    <dbReference type="NCBI Taxonomy" id="416586"/>
    <lineage>
        <taxon>Bacteria</taxon>
        <taxon>Bacillati</taxon>
        <taxon>Bacillota</taxon>
        <taxon>Negativicutes</taxon>
        <taxon>Selenomonadales</taxon>
        <taxon>Selenomonadaceae</taxon>
        <taxon>Selenomonas</taxon>
    </lineage>
</organism>
<comment type="caution">
    <text evidence="1">The sequence shown here is derived from an EMBL/GenBank/DDBJ whole genome shotgun (WGS) entry which is preliminary data.</text>
</comment>
<accession>A0A848B2B4</accession>
<name>A0A848B2B4_9FIRM</name>
<dbReference type="EMBL" id="JABAFA010000003">
    <property type="protein sequence ID" value="NMD98340.1"/>
    <property type="molecule type" value="Genomic_DNA"/>
</dbReference>
<dbReference type="RefSeq" id="WP_170077088.1">
    <property type="nucleotide sequence ID" value="NZ_DBGAXS010000124.1"/>
</dbReference>
<evidence type="ECO:0000313" key="1">
    <source>
        <dbReference type="EMBL" id="NMD98340.1"/>
    </source>
</evidence>
<keyword evidence="2" id="KW-1185">Reference proteome</keyword>
<dbReference type="AlphaFoldDB" id="A0A848B2B4"/>
<dbReference type="Proteomes" id="UP000543804">
    <property type="component" value="Unassembled WGS sequence"/>
</dbReference>
<protein>
    <submittedName>
        <fullName evidence="1">Uncharacterized protein</fullName>
    </submittedName>
</protein>
<evidence type="ECO:0000313" key="2">
    <source>
        <dbReference type="Proteomes" id="UP000543804"/>
    </source>
</evidence>
<proteinExistence type="predicted"/>
<gene>
    <name evidence="1" type="ORF">HF878_02415</name>
</gene>
<sequence>MATKKAPKKVYVFFNCDETKSRASMNIFYNNEVFKDTIASKKKLWEKISKELEAGRIQIDKDNLPKVQEAVFGDNPCDASQYLRYGQVEALLCH</sequence>